<keyword evidence="8" id="KW-1185">Reference proteome</keyword>
<dbReference type="InterPro" id="IPR011527">
    <property type="entry name" value="ABC1_TM_dom"/>
</dbReference>
<dbReference type="GO" id="GO:0140359">
    <property type="term" value="F:ABC-type transporter activity"/>
    <property type="evidence" value="ECO:0007669"/>
    <property type="project" value="InterPro"/>
</dbReference>
<reference evidence="7 8" key="1">
    <citation type="submission" date="2016-02" db="EMBL/GenBank/DDBJ databases">
        <title>Paenibacillus sp. LPB0068, isolated from Crassostrea gigas.</title>
        <authorList>
            <person name="Shin S.-K."/>
            <person name="Yi H."/>
        </authorList>
    </citation>
    <scope>NUCLEOTIDE SEQUENCE [LARGE SCALE GENOMIC DNA]</scope>
    <source>
        <strain evidence="7 8">LPB0068</strain>
    </source>
</reference>
<evidence type="ECO:0000259" key="6">
    <source>
        <dbReference type="PROSITE" id="PS50929"/>
    </source>
</evidence>
<dbReference type="SUPFAM" id="SSF90123">
    <property type="entry name" value="ABC transporter transmembrane region"/>
    <property type="match status" value="1"/>
</dbReference>
<evidence type="ECO:0000313" key="7">
    <source>
        <dbReference type="EMBL" id="OAB71076.1"/>
    </source>
</evidence>
<dbReference type="GO" id="GO:0005524">
    <property type="term" value="F:ATP binding"/>
    <property type="evidence" value="ECO:0007669"/>
    <property type="project" value="InterPro"/>
</dbReference>
<organism evidence="7 8">
    <name type="scientific">Paenibacillus crassostreae</name>
    <dbReference type="NCBI Taxonomy" id="1763538"/>
    <lineage>
        <taxon>Bacteria</taxon>
        <taxon>Bacillati</taxon>
        <taxon>Bacillota</taxon>
        <taxon>Bacilli</taxon>
        <taxon>Bacillales</taxon>
        <taxon>Paenibacillaceae</taxon>
        <taxon>Paenibacillus</taxon>
    </lineage>
</organism>
<feature type="domain" description="ABC transmembrane type-1" evidence="6">
    <location>
        <begin position="16"/>
        <end position="130"/>
    </location>
</feature>
<sequence length="136" mass="15409">MEVGIRVKKVCCHFKLFQELLDKVVVSSGMSDVAQLIIIYGLLLLGSTILNYFIEYPEVYLSHSILEKLKIMALSKVSKIDFRSYQNIGTGEMIKVIENGAAAGTNIIYSFYLRVLHELLPTIIFSLIFISNETDR</sequence>
<dbReference type="KEGG" id="pcx:LPB68_09040"/>
<evidence type="ECO:0000313" key="8">
    <source>
        <dbReference type="Proteomes" id="UP000077134"/>
    </source>
</evidence>
<keyword evidence="2 5" id="KW-0812">Transmembrane</keyword>
<protein>
    <recommendedName>
        <fullName evidence="6">ABC transmembrane type-1 domain-containing protein</fullName>
    </recommendedName>
</protein>
<dbReference type="RefSeq" id="WP_068661422.1">
    <property type="nucleotide sequence ID" value="NZ_LSFN01000044.1"/>
</dbReference>
<gene>
    <name evidence="7" type="ORF">PNBC_21190</name>
</gene>
<dbReference type="STRING" id="1763538.LPB68_09040"/>
<dbReference type="Gene3D" id="1.20.1560.10">
    <property type="entry name" value="ABC transporter type 1, transmembrane domain"/>
    <property type="match status" value="1"/>
</dbReference>
<evidence type="ECO:0000256" key="4">
    <source>
        <dbReference type="ARBA" id="ARBA00023136"/>
    </source>
</evidence>
<evidence type="ECO:0000256" key="2">
    <source>
        <dbReference type="ARBA" id="ARBA00022692"/>
    </source>
</evidence>
<evidence type="ECO:0000256" key="5">
    <source>
        <dbReference type="SAM" id="Phobius"/>
    </source>
</evidence>
<comment type="caution">
    <text evidence="7">The sequence shown here is derived from an EMBL/GenBank/DDBJ whole genome shotgun (WGS) entry which is preliminary data.</text>
</comment>
<proteinExistence type="predicted"/>
<dbReference type="InterPro" id="IPR036640">
    <property type="entry name" value="ABC1_TM_sf"/>
</dbReference>
<name>A0A167AIT7_9BACL</name>
<keyword evidence="4 5" id="KW-0472">Membrane</keyword>
<feature type="transmembrane region" description="Helical" evidence="5">
    <location>
        <begin position="111"/>
        <end position="130"/>
    </location>
</feature>
<evidence type="ECO:0000256" key="1">
    <source>
        <dbReference type="ARBA" id="ARBA00004651"/>
    </source>
</evidence>
<dbReference type="Proteomes" id="UP000077134">
    <property type="component" value="Unassembled WGS sequence"/>
</dbReference>
<feature type="transmembrane region" description="Helical" evidence="5">
    <location>
        <begin position="33"/>
        <end position="54"/>
    </location>
</feature>
<accession>A0A167AIT7</accession>
<dbReference type="PROSITE" id="PS50929">
    <property type="entry name" value="ABC_TM1F"/>
    <property type="match status" value="1"/>
</dbReference>
<dbReference type="AlphaFoldDB" id="A0A167AIT7"/>
<keyword evidence="3 5" id="KW-1133">Transmembrane helix</keyword>
<comment type="subcellular location">
    <subcellularLocation>
        <location evidence="1">Cell membrane</location>
        <topology evidence="1">Multi-pass membrane protein</topology>
    </subcellularLocation>
</comment>
<dbReference type="EMBL" id="LSFN01000044">
    <property type="protein sequence ID" value="OAB71076.1"/>
    <property type="molecule type" value="Genomic_DNA"/>
</dbReference>
<dbReference type="GO" id="GO:0005886">
    <property type="term" value="C:plasma membrane"/>
    <property type="evidence" value="ECO:0007669"/>
    <property type="project" value="UniProtKB-SubCell"/>
</dbReference>
<evidence type="ECO:0000256" key="3">
    <source>
        <dbReference type="ARBA" id="ARBA00022989"/>
    </source>
</evidence>